<dbReference type="EMBL" id="JBHTNU010000002">
    <property type="protein sequence ID" value="MFD1425821.1"/>
    <property type="molecule type" value="Genomic_DNA"/>
</dbReference>
<keyword evidence="3" id="KW-1185">Reference proteome</keyword>
<gene>
    <name evidence="2" type="ORF">ACFQ4Y_02575</name>
</gene>
<evidence type="ECO:0000256" key="1">
    <source>
        <dbReference type="SAM" id="Coils"/>
    </source>
</evidence>
<keyword evidence="1" id="KW-0175">Coiled coil</keyword>
<protein>
    <recommendedName>
        <fullName evidence="4">DUF4236 domain-containing protein</fullName>
    </recommendedName>
</protein>
<sequence length="370" mass="42374">MGFGFRKNFGLGQRVRLKISQRGLSVIDGNSVLRPGIDGVADTTRATHLEAGLHDEPRLSFRRARSSRQQRAEIHDLINETQSEKERNRLEVKEFENRMELLKTVHMECTEPIDWQAEAVKLPPFEAGLPGPHERGAAIDLDNYEPSSWDRLFRKEDKKRKELERKVVEARHRDQLDLQEWQDRTELAKRVLTGDLQAYTEVVRREAPFEEIIDLGSSLTLAMGTDRTEVVLHVPFEKVVPDTEKRLTAKGNVSMNEMTQTLKNHIYQDFVCSCVLRIARELFALIPMEQVLIHVEEEFLAQGTGRKMKETILSVRITRSELAPIPLESVDCLDGIASFPHQMNFLETRGFQPVNRLDFDQLNGGAKPAL</sequence>
<organism evidence="2 3">
    <name type="scientific">Kroppenstedtia sanguinis</name>
    <dbReference type="NCBI Taxonomy" id="1380684"/>
    <lineage>
        <taxon>Bacteria</taxon>
        <taxon>Bacillati</taxon>
        <taxon>Bacillota</taxon>
        <taxon>Bacilli</taxon>
        <taxon>Bacillales</taxon>
        <taxon>Thermoactinomycetaceae</taxon>
        <taxon>Kroppenstedtia</taxon>
    </lineage>
</organism>
<feature type="coiled-coil region" evidence="1">
    <location>
        <begin position="78"/>
        <end position="105"/>
    </location>
</feature>
<comment type="caution">
    <text evidence="2">The sequence shown here is derived from an EMBL/GenBank/DDBJ whole genome shotgun (WGS) entry which is preliminary data.</text>
</comment>
<evidence type="ECO:0000313" key="3">
    <source>
        <dbReference type="Proteomes" id="UP001597282"/>
    </source>
</evidence>
<reference evidence="3" key="1">
    <citation type="journal article" date="2019" name="Int. J. Syst. Evol. Microbiol.">
        <title>The Global Catalogue of Microorganisms (GCM) 10K type strain sequencing project: providing services to taxonomists for standard genome sequencing and annotation.</title>
        <authorList>
            <consortium name="The Broad Institute Genomics Platform"/>
            <consortium name="The Broad Institute Genome Sequencing Center for Infectious Disease"/>
            <person name="Wu L."/>
            <person name="Ma J."/>
        </authorList>
    </citation>
    <scope>NUCLEOTIDE SEQUENCE [LARGE SCALE GENOMIC DNA]</scope>
    <source>
        <strain evidence="3">S1</strain>
    </source>
</reference>
<dbReference type="Proteomes" id="UP001597282">
    <property type="component" value="Unassembled WGS sequence"/>
</dbReference>
<dbReference type="RefSeq" id="WP_380162842.1">
    <property type="nucleotide sequence ID" value="NZ_JBHTNU010000002.1"/>
</dbReference>
<evidence type="ECO:0000313" key="2">
    <source>
        <dbReference type="EMBL" id="MFD1425821.1"/>
    </source>
</evidence>
<proteinExistence type="predicted"/>
<evidence type="ECO:0008006" key="4">
    <source>
        <dbReference type="Google" id="ProtNLM"/>
    </source>
</evidence>
<name>A0ABW4C8K8_9BACL</name>
<accession>A0ABW4C8K8</accession>